<dbReference type="PROSITE" id="PS00455">
    <property type="entry name" value="AMP_BINDING"/>
    <property type="match status" value="1"/>
</dbReference>
<dbReference type="Gene3D" id="3.40.50.12780">
    <property type="entry name" value="N-terminal domain of ligase-like"/>
    <property type="match status" value="1"/>
</dbReference>
<dbReference type="GO" id="GO:0006631">
    <property type="term" value="P:fatty acid metabolic process"/>
    <property type="evidence" value="ECO:0007669"/>
    <property type="project" value="TreeGrafter"/>
</dbReference>
<dbReference type="AlphaFoldDB" id="A0A138ZWX2"/>
<organism evidence="4 5">
    <name type="scientific">Gonapodya prolifera (strain JEL478)</name>
    <name type="common">Monoblepharis prolifera</name>
    <dbReference type="NCBI Taxonomy" id="1344416"/>
    <lineage>
        <taxon>Eukaryota</taxon>
        <taxon>Fungi</taxon>
        <taxon>Fungi incertae sedis</taxon>
        <taxon>Chytridiomycota</taxon>
        <taxon>Chytridiomycota incertae sedis</taxon>
        <taxon>Monoblepharidomycetes</taxon>
        <taxon>Monoblepharidales</taxon>
        <taxon>Gonapodyaceae</taxon>
        <taxon>Gonapodya</taxon>
    </lineage>
</organism>
<dbReference type="Gene3D" id="3.30.300.30">
    <property type="match status" value="1"/>
</dbReference>
<dbReference type="Pfam" id="PF00501">
    <property type="entry name" value="AMP-binding"/>
    <property type="match status" value="1"/>
</dbReference>
<dbReference type="OrthoDB" id="2962993at2759"/>
<evidence type="ECO:0000256" key="1">
    <source>
        <dbReference type="ARBA" id="ARBA00006432"/>
    </source>
</evidence>
<evidence type="ECO:0000259" key="2">
    <source>
        <dbReference type="Pfam" id="PF00501"/>
    </source>
</evidence>
<dbReference type="PANTHER" id="PTHR43201">
    <property type="entry name" value="ACYL-COA SYNTHETASE"/>
    <property type="match status" value="1"/>
</dbReference>
<dbReference type="EMBL" id="KQ965899">
    <property type="protein sequence ID" value="KXS09010.1"/>
    <property type="molecule type" value="Genomic_DNA"/>
</dbReference>
<dbReference type="InterPro" id="IPR025110">
    <property type="entry name" value="AMP-bd_C"/>
</dbReference>
<dbReference type="Pfam" id="PF13193">
    <property type="entry name" value="AMP-binding_C"/>
    <property type="match status" value="1"/>
</dbReference>
<feature type="domain" description="AMP-binding enzyme C-terminal" evidence="3">
    <location>
        <begin position="483"/>
        <end position="565"/>
    </location>
</feature>
<protein>
    <submittedName>
        <fullName evidence="4">Acetyl-CoA synthetase-like protein</fullName>
    </submittedName>
</protein>
<accession>A0A138ZWX2</accession>
<name>A0A138ZWX2_GONPJ</name>
<dbReference type="InterPro" id="IPR020845">
    <property type="entry name" value="AMP-binding_CS"/>
</dbReference>
<comment type="similarity">
    <text evidence="1">Belongs to the ATP-dependent AMP-binding enzyme family.</text>
</comment>
<dbReference type="PANTHER" id="PTHR43201:SF8">
    <property type="entry name" value="ACYL-COA SYNTHETASE FAMILY MEMBER 3"/>
    <property type="match status" value="1"/>
</dbReference>
<evidence type="ECO:0000313" key="4">
    <source>
        <dbReference type="EMBL" id="KXS09010.1"/>
    </source>
</evidence>
<dbReference type="InterPro" id="IPR042099">
    <property type="entry name" value="ANL_N_sf"/>
</dbReference>
<evidence type="ECO:0000313" key="5">
    <source>
        <dbReference type="Proteomes" id="UP000070544"/>
    </source>
</evidence>
<reference evidence="4 5" key="1">
    <citation type="journal article" date="2015" name="Genome Biol. Evol.">
        <title>Phylogenomic analyses indicate that early fungi evolved digesting cell walls of algal ancestors of land plants.</title>
        <authorList>
            <person name="Chang Y."/>
            <person name="Wang S."/>
            <person name="Sekimoto S."/>
            <person name="Aerts A.L."/>
            <person name="Choi C."/>
            <person name="Clum A."/>
            <person name="LaButti K.M."/>
            <person name="Lindquist E.A."/>
            <person name="Yee Ngan C."/>
            <person name="Ohm R.A."/>
            <person name="Salamov A.A."/>
            <person name="Grigoriev I.V."/>
            <person name="Spatafora J.W."/>
            <person name="Berbee M.L."/>
        </authorList>
    </citation>
    <scope>NUCLEOTIDE SEQUENCE [LARGE SCALE GENOMIC DNA]</scope>
    <source>
        <strain evidence="4 5">JEL478</strain>
    </source>
</reference>
<dbReference type="InterPro" id="IPR045851">
    <property type="entry name" value="AMP-bd_C_sf"/>
</dbReference>
<feature type="domain" description="AMP-dependent synthetase/ligase" evidence="2">
    <location>
        <begin position="82"/>
        <end position="429"/>
    </location>
</feature>
<evidence type="ECO:0000259" key="3">
    <source>
        <dbReference type="Pfam" id="PF13193"/>
    </source>
</evidence>
<sequence>MAQNRIEQVRRHLEPNRTVAYELPDSPILRAIAAYPNRPSITAGGREYSYARLMRDSMRLRDTVWRKHAEVNGLTPTSGAEGLRFADNDLKERRVALLFPPGYENVVAFVAAMAAGGAVVPLSPSYPQAELSYFISDSEPSVFIIHTSLVSKLSPILEQIKRQELLPDAQGKVAVIEVGDSPKTEGDEFDVVPRFVELDEGRDALFIYTSGTTGRPKGAVRDWRTLYTMSMCMSSLFETTPDDKLLHVLPLHHANGIVVCLLGPLSHSAQVEFMHPFTAESVWNRIVSGNPLQGGRRDVTIFAAVPTIVARLIRFHEEMAEAKKDEATRAWKNVRVVTSGSAAVPDNQFNAFKRVTGHELVERYGSTELGVCLTNPFRGARIPGSAGLPIPGIQIRLWDHGTNQAVPETAVDVPGEIQVKTTALFKYYWKRPEATAEFLREDGWVRTGDVAARMENGYYRILGRESTDIIKTGGYKVSALECEREVLDYPLVESCAVFGLPDDEYGERVALAIVPKDDLSRAAQSGDLTLKKLRVFLKERLAGYKVPTRLLLLNESDMPRTALGKVQKRDLRDIFKRRMEQVDTEM</sequence>
<gene>
    <name evidence="4" type="ORF">M427DRAFT_64881</name>
</gene>
<dbReference type="InterPro" id="IPR000873">
    <property type="entry name" value="AMP-dep_synth/lig_dom"/>
</dbReference>
<keyword evidence="5" id="KW-1185">Reference proteome</keyword>
<proteinExistence type="inferred from homology"/>
<dbReference type="SUPFAM" id="SSF56801">
    <property type="entry name" value="Acetyl-CoA synthetase-like"/>
    <property type="match status" value="1"/>
</dbReference>
<dbReference type="Proteomes" id="UP000070544">
    <property type="component" value="Unassembled WGS sequence"/>
</dbReference>
<dbReference type="STRING" id="1344416.A0A138ZWX2"/>
<dbReference type="GO" id="GO:0031956">
    <property type="term" value="F:medium-chain fatty acid-CoA ligase activity"/>
    <property type="evidence" value="ECO:0007669"/>
    <property type="project" value="TreeGrafter"/>
</dbReference>